<comment type="caution">
    <text evidence="4">The sequence shown here is derived from an EMBL/GenBank/DDBJ whole genome shotgun (WGS) entry which is preliminary data.</text>
</comment>
<dbReference type="GO" id="GO:0016787">
    <property type="term" value="F:hydrolase activity"/>
    <property type="evidence" value="ECO:0007669"/>
    <property type="project" value="UniProtKB-KW"/>
</dbReference>
<dbReference type="PROSITE" id="PS00134">
    <property type="entry name" value="TRYPSIN_HIS"/>
    <property type="match status" value="1"/>
</dbReference>
<dbReference type="InterPro" id="IPR043504">
    <property type="entry name" value="Peptidase_S1_PA_chymotrypsin"/>
</dbReference>
<feature type="chain" id="PRO_5045566676" evidence="2">
    <location>
        <begin position="23"/>
        <end position="266"/>
    </location>
</feature>
<dbReference type="InterPro" id="IPR018114">
    <property type="entry name" value="TRYPSIN_HIS"/>
</dbReference>
<evidence type="ECO:0000256" key="1">
    <source>
        <dbReference type="ARBA" id="ARBA00022729"/>
    </source>
</evidence>
<gene>
    <name evidence="4" type="ORF">Q8A70_14280</name>
</gene>
<dbReference type="Proteomes" id="UP001230156">
    <property type="component" value="Unassembled WGS sequence"/>
</dbReference>
<dbReference type="InterPro" id="IPR001314">
    <property type="entry name" value="Peptidase_S1A"/>
</dbReference>
<protein>
    <submittedName>
        <fullName evidence="4">Trypsin-like serine protease</fullName>
        <ecNumber evidence="4">3.4.21.-</ecNumber>
    </submittedName>
</protein>
<dbReference type="RefSeq" id="WP_379956329.1">
    <property type="nucleotide sequence ID" value="NZ_JAUYVI010000004.1"/>
</dbReference>
<accession>A0ABU0YQD9</accession>
<evidence type="ECO:0000259" key="3">
    <source>
        <dbReference type="PROSITE" id="PS50240"/>
    </source>
</evidence>
<dbReference type="SMART" id="SM00020">
    <property type="entry name" value="Tryp_SPc"/>
    <property type="match status" value="1"/>
</dbReference>
<keyword evidence="4" id="KW-0378">Hydrolase</keyword>
<keyword evidence="1 2" id="KW-0732">Signal</keyword>
<evidence type="ECO:0000313" key="4">
    <source>
        <dbReference type="EMBL" id="MDQ7248848.1"/>
    </source>
</evidence>
<dbReference type="PANTHER" id="PTHR15462:SF8">
    <property type="entry name" value="SERINE PROTEASE"/>
    <property type="match status" value="1"/>
</dbReference>
<organism evidence="4 5">
    <name type="scientific">Dongia sedimenti</name>
    <dbReference type="NCBI Taxonomy" id="3064282"/>
    <lineage>
        <taxon>Bacteria</taxon>
        <taxon>Pseudomonadati</taxon>
        <taxon>Pseudomonadota</taxon>
        <taxon>Alphaproteobacteria</taxon>
        <taxon>Rhodospirillales</taxon>
        <taxon>Dongiaceae</taxon>
        <taxon>Dongia</taxon>
    </lineage>
</organism>
<proteinExistence type="predicted"/>
<reference evidence="5" key="1">
    <citation type="submission" date="2023-08" db="EMBL/GenBank/DDBJ databases">
        <title>Rhodospirillaceae gen. nov., a novel taxon isolated from the Yangtze River Yuezi River estuary sludge.</title>
        <authorList>
            <person name="Ruan L."/>
        </authorList>
    </citation>
    <scope>NUCLEOTIDE SEQUENCE [LARGE SCALE GENOMIC DNA]</scope>
    <source>
        <strain evidence="5">R-7</strain>
    </source>
</reference>
<dbReference type="SUPFAM" id="SSF50494">
    <property type="entry name" value="Trypsin-like serine proteases"/>
    <property type="match status" value="1"/>
</dbReference>
<dbReference type="PROSITE" id="PS50240">
    <property type="entry name" value="TRYPSIN_DOM"/>
    <property type="match status" value="1"/>
</dbReference>
<dbReference type="InterPro" id="IPR050966">
    <property type="entry name" value="Glutamyl_endopeptidase"/>
</dbReference>
<feature type="signal peptide" evidence="2">
    <location>
        <begin position="1"/>
        <end position="22"/>
    </location>
</feature>
<name>A0ABU0YQD9_9PROT</name>
<dbReference type="InterPro" id="IPR009003">
    <property type="entry name" value="Peptidase_S1_PA"/>
</dbReference>
<sequence>MRFWPASFALLLAFGLSLPVSADPTAAPTAIARSTLQFGIAGADNRVPADSGAWPWIAIGRLNREVGGHCTAALIGARQVLTAAHCLYNLSTRRWILPQEVHFVAGYQRGRYAAHTTAARFTIAPGYDPSHRTALTEMARDWAIIQLSEPLDVKPIPLTTRRLADIMAAAKSGEMNIAGYATDYGEQLMLDKGCELLGEATDVKLLVHRCDVTFGVSGAPLLLIEGGKAEIIGIHNAVAETDKGPIATAVPVSAFANSVSAALSLR</sequence>
<dbReference type="PANTHER" id="PTHR15462">
    <property type="entry name" value="SERINE PROTEASE"/>
    <property type="match status" value="1"/>
</dbReference>
<evidence type="ECO:0000313" key="5">
    <source>
        <dbReference type="Proteomes" id="UP001230156"/>
    </source>
</evidence>
<feature type="domain" description="Peptidase S1" evidence="3">
    <location>
        <begin position="40"/>
        <end position="264"/>
    </location>
</feature>
<dbReference type="EC" id="3.4.21.-" evidence="4"/>
<dbReference type="EMBL" id="JAUYVI010000004">
    <property type="protein sequence ID" value="MDQ7248848.1"/>
    <property type="molecule type" value="Genomic_DNA"/>
</dbReference>
<keyword evidence="5" id="KW-1185">Reference proteome</keyword>
<evidence type="ECO:0000256" key="2">
    <source>
        <dbReference type="SAM" id="SignalP"/>
    </source>
</evidence>
<dbReference type="PRINTS" id="PR00722">
    <property type="entry name" value="CHYMOTRYPSIN"/>
</dbReference>
<dbReference type="Pfam" id="PF00089">
    <property type="entry name" value="Trypsin"/>
    <property type="match status" value="1"/>
</dbReference>
<dbReference type="Gene3D" id="2.40.10.10">
    <property type="entry name" value="Trypsin-like serine proteases"/>
    <property type="match status" value="2"/>
</dbReference>
<dbReference type="InterPro" id="IPR001254">
    <property type="entry name" value="Trypsin_dom"/>
</dbReference>